<proteinExistence type="predicted"/>
<protein>
    <recommendedName>
        <fullName evidence="4">Phage protein</fullName>
    </recommendedName>
</protein>
<dbReference type="EMBL" id="JAUFPT010000159">
    <property type="protein sequence ID" value="MDN3575119.1"/>
    <property type="molecule type" value="Genomic_DNA"/>
</dbReference>
<name>A0ABT8AZ78_9HYPH</name>
<evidence type="ECO:0000313" key="3">
    <source>
        <dbReference type="Proteomes" id="UP001244297"/>
    </source>
</evidence>
<sequence>MTDKVDTSSFSAKTAAKTRDLQAQLAAAPNALLELHDAVLGLPNFYIERTDCLGFVVWDGETAARNGHRIEVSPWNEASIIKVERRGGSGPAQDDLLPVGVPRRLVVLVTSTIVILNGQHGDRPYVPEVVVERMRPVYDGRGKRASGYVPVYETGVQEIVEARATYAAWHAALGMLAAQLAGLPEVEVTGPTAPAKPWRQTGQVLIGTAPTDLRDEPIKPQKQRRRPRPSTQSDLGPSGG</sequence>
<comment type="caution">
    <text evidence="2">The sequence shown here is derived from an EMBL/GenBank/DDBJ whole genome shotgun (WGS) entry which is preliminary data.</text>
</comment>
<evidence type="ECO:0008006" key="4">
    <source>
        <dbReference type="Google" id="ProtNLM"/>
    </source>
</evidence>
<feature type="region of interest" description="Disordered" evidence="1">
    <location>
        <begin position="191"/>
        <end position="240"/>
    </location>
</feature>
<dbReference type="Proteomes" id="UP001244297">
    <property type="component" value="Unassembled WGS sequence"/>
</dbReference>
<organism evidence="2 3">
    <name type="scientific">Methylobacterium longum</name>
    <dbReference type="NCBI Taxonomy" id="767694"/>
    <lineage>
        <taxon>Bacteria</taxon>
        <taxon>Pseudomonadati</taxon>
        <taxon>Pseudomonadota</taxon>
        <taxon>Alphaproteobacteria</taxon>
        <taxon>Hyphomicrobiales</taxon>
        <taxon>Methylobacteriaceae</taxon>
        <taxon>Methylobacterium</taxon>
    </lineage>
</organism>
<accession>A0ABT8AZ78</accession>
<gene>
    <name evidence="2" type="ORF">QWZ18_31550</name>
</gene>
<evidence type="ECO:0000313" key="2">
    <source>
        <dbReference type="EMBL" id="MDN3575119.1"/>
    </source>
</evidence>
<reference evidence="3" key="1">
    <citation type="journal article" date="2019" name="Int. J. Syst. Evol. Microbiol.">
        <title>The Global Catalogue of Microorganisms (GCM) 10K type strain sequencing project: providing services to taxonomists for standard genome sequencing and annotation.</title>
        <authorList>
            <consortium name="The Broad Institute Genomics Platform"/>
            <consortium name="The Broad Institute Genome Sequencing Center for Infectious Disease"/>
            <person name="Wu L."/>
            <person name="Ma J."/>
        </authorList>
    </citation>
    <scope>NUCLEOTIDE SEQUENCE [LARGE SCALE GENOMIC DNA]</scope>
    <source>
        <strain evidence="3">CECT 7806</strain>
    </source>
</reference>
<feature type="compositionally biased region" description="Polar residues" evidence="1">
    <location>
        <begin position="230"/>
        <end position="240"/>
    </location>
</feature>
<keyword evidence="3" id="KW-1185">Reference proteome</keyword>
<evidence type="ECO:0000256" key="1">
    <source>
        <dbReference type="SAM" id="MobiDB-lite"/>
    </source>
</evidence>
<dbReference type="RefSeq" id="WP_238293984.1">
    <property type="nucleotide sequence ID" value="NZ_BPQS01000089.1"/>
</dbReference>